<dbReference type="InterPro" id="IPR050155">
    <property type="entry name" value="HAD-like_hydrolase_sf"/>
</dbReference>
<accession>A0A8H2M9G5</accession>
<evidence type="ECO:0000313" key="2">
    <source>
        <dbReference type="Proteomes" id="UP000377798"/>
    </source>
</evidence>
<dbReference type="AlphaFoldDB" id="A0A8H2M9G5"/>
<dbReference type="InterPro" id="IPR023214">
    <property type="entry name" value="HAD_sf"/>
</dbReference>
<gene>
    <name evidence="1" type="ORF">NCTC13150_01278</name>
</gene>
<dbReference type="EMBL" id="CAACYI010000001">
    <property type="protein sequence ID" value="VFB16725.1"/>
    <property type="molecule type" value="Genomic_DNA"/>
</dbReference>
<dbReference type="EC" id="3.1.3.-" evidence="1"/>
<dbReference type="Pfam" id="PF13419">
    <property type="entry name" value="HAD_2"/>
    <property type="match status" value="1"/>
</dbReference>
<dbReference type="InterPro" id="IPR041492">
    <property type="entry name" value="HAD_2"/>
</dbReference>
<proteinExistence type="predicted"/>
<comment type="caution">
    <text evidence="1">The sequence shown here is derived from an EMBL/GenBank/DDBJ whole genome shotgun (WGS) entry which is preliminary data.</text>
</comment>
<keyword evidence="1" id="KW-0378">Hydrolase</keyword>
<organism evidence="1 2">
    <name type="scientific">Urinicoccus massiliensis</name>
    <dbReference type="NCBI Taxonomy" id="1723382"/>
    <lineage>
        <taxon>Bacteria</taxon>
        <taxon>Bacillati</taxon>
        <taxon>Bacillota</taxon>
        <taxon>Tissierellia</taxon>
        <taxon>Tissierellales</taxon>
        <taxon>Peptoniphilaceae</taxon>
        <taxon>Urinicoccus</taxon>
    </lineage>
</organism>
<dbReference type="InterPro" id="IPR036412">
    <property type="entry name" value="HAD-like_sf"/>
</dbReference>
<dbReference type="InterPro" id="IPR023198">
    <property type="entry name" value="PGP-like_dom2"/>
</dbReference>
<dbReference type="NCBIfam" id="TIGR01509">
    <property type="entry name" value="HAD-SF-IA-v3"/>
    <property type="match status" value="1"/>
</dbReference>
<dbReference type="PANTHER" id="PTHR43434:SF3">
    <property type="entry name" value="GMP_IMP NUCLEOTIDASE YRFG"/>
    <property type="match status" value="1"/>
</dbReference>
<sequence length="217" mass="24820">MIKTIVFDFDGTLMDSMGMWHSLMGDYLKSKGVILTEDLEQMVVTTGFVKGMEKLNEIYHFEESPQDLLDDIGHIIIDNYLHHVAKKPYVDETLAFCRDQGYDLALASATSSDYLGQVLEKRGLDHFFKLVQTCDMVDLAKKDEAFYHVLAERLGRKPEEILFVDDAPYALETAQGVGIRVVAVYDHESKDLWDKGRFDKFESIRDLGELQGLVEKR</sequence>
<dbReference type="Gene3D" id="1.10.150.240">
    <property type="entry name" value="Putative phosphatase, domain 2"/>
    <property type="match status" value="1"/>
</dbReference>
<evidence type="ECO:0000313" key="1">
    <source>
        <dbReference type="EMBL" id="VFB16725.1"/>
    </source>
</evidence>
<name>A0A8H2M9G5_9FIRM</name>
<dbReference type="Gene3D" id="3.40.50.1000">
    <property type="entry name" value="HAD superfamily/HAD-like"/>
    <property type="match status" value="1"/>
</dbReference>
<dbReference type="InterPro" id="IPR006439">
    <property type="entry name" value="HAD-SF_hydro_IA"/>
</dbReference>
<dbReference type="RefSeq" id="WP_131749378.1">
    <property type="nucleotide sequence ID" value="NZ_CAACYI010000001.1"/>
</dbReference>
<dbReference type="Proteomes" id="UP000377798">
    <property type="component" value="Unassembled WGS sequence"/>
</dbReference>
<keyword evidence="2" id="KW-1185">Reference proteome</keyword>
<dbReference type="SUPFAM" id="SSF56784">
    <property type="entry name" value="HAD-like"/>
    <property type="match status" value="1"/>
</dbReference>
<protein>
    <submittedName>
        <fullName evidence="1">Phosphorylated carbohydrates phosphatase TM_1254</fullName>
        <ecNumber evidence="1">3.1.3.-</ecNumber>
    </submittedName>
</protein>
<dbReference type="GO" id="GO:0006281">
    <property type="term" value="P:DNA repair"/>
    <property type="evidence" value="ECO:0007669"/>
    <property type="project" value="TreeGrafter"/>
</dbReference>
<dbReference type="PANTHER" id="PTHR43434">
    <property type="entry name" value="PHOSPHOGLYCOLATE PHOSPHATASE"/>
    <property type="match status" value="1"/>
</dbReference>
<reference evidence="1 2" key="1">
    <citation type="submission" date="2019-02" db="EMBL/GenBank/DDBJ databases">
        <authorList>
            <consortium name="Pathogen Informatics"/>
        </authorList>
    </citation>
    <scope>NUCLEOTIDE SEQUENCE [LARGE SCALE GENOMIC DNA]</scope>
    <source>
        <strain evidence="1 2">3012STDY7089603</strain>
    </source>
</reference>
<dbReference type="GO" id="GO:0005829">
    <property type="term" value="C:cytosol"/>
    <property type="evidence" value="ECO:0007669"/>
    <property type="project" value="TreeGrafter"/>
</dbReference>
<dbReference type="SFLD" id="SFLDS00003">
    <property type="entry name" value="Haloacid_Dehalogenase"/>
    <property type="match status" value="1"/>
</dbReference>
<dbReference type="SFLD" id="SFLDG01129">
    <property type="entry name" value="C1.5:_HAD__Beta-PGM__Phosphata"/>
    <property type="match status" value="1"/>
</dbReference>
<dbReference type="CDD" id="cd07505">
    <property type="entry name" value="HAD_BPGM-like"/>
    <property type="match status" value="1"/>
</dbReference>
<dbReference type="GO" id="GO:0008967">
    <property type="term" value="F:phosphoglycolate phosphatase activity"/>
    <property type="evidence" value="ECO:0007669"/>
    <property type="project" value="TreeGrafter"/>
</dbReference>